<name>A0A7U2FF94_PHANO</name>
<sequence>MGTHSCCPPAWREAPQLRASRPCTQSQGPHCRFRPDQYLYRASAQAHVLVLDAFAAPLAHFRLLI</sequence>
<evidence type="ECO:0000313" key="2">
    <source>
        <dbReference type="Proteomes" id="UP000663193"/>
    </source>
</evidence>
<proteinExistence type="predicted"/>
<evidence type="ECO:0000313" key="1">
    <source>
        <dbReference type="EMBL" id="QRD04187.1"/>
    </source>
</evidence>
<organism evidence="1 2">
    <name type="scientific">Phaeosphaeria nodorum (strain SN15 / ATCC MYA-4574 / FGSC 10173)</name>
    <name type="common">Glume blotch fungus</name>
    <name type="synonym">Parastagonospora nodorum</name>
    <dbReference type="NCBI Taxonomy" id="321614"/>
    <lineage>
        <taxon>Eukaryota</taxon>
        <taxon>Fungi</taxon>
        <taxon>Dikarya</taxon>
        <taxon>Ascomycota</taxon>
        <taxon>Pezizomycotina</taxon>
        <taxon>Dothideomycetes</taxon>
        <taxon>Pleosporomycetidae</taxon>
        <taxon>Pleosporales</taxon>
        <taxon>Pleosporineae</taxon>
        <taxon>Phaeosphaeriaceae</taxon>
        <taxon>Parastagonospora</taxon>
    </lineage>
</organism>
<accession>A0A7U2FF94</accession>
<gene>
    <name evidence="1" type="ORF">JI435_420850</name>
</gene>
<keyword evidence="2" id="KW-1185">Reference proteome</keyword>
<protein>
    <submittedName>
        <fullName evidence="1">Uncharacterized protein</fullName>
    </submittedName>
</protein>
<dbReference type="EMBL" id="CP069038">
    <property type="protein sequence ID" value="QRD04187.1"/>
    <property type="molecule type" value="Genomic_DNA"/>
</dbReference>
<dbReference type="Proteomes" id="UP000663193">
    <property type="component" value="Chromosome 16"/>
</dbReference>
<dbReference type="AlphaFoldDB" id="A0A7U2FF94"/>
<dbReference type="VEuPathDB" id="FungiDB:JI435_420850"/>
<reference evidence="2" key="1">
    <citation type="journal article" date="2021" name="BMC Genomics">
        <title>Chromosome-level genome assembly and manually-curated proteome of model necrotroph Parastagonospora nodorum Sn15 reveals a genome-wide trove of candidate effector homologs, and redundancy of virulence-related functions within an accessory chromosome.</title>
        <authorList>
            <person name="Bertazzoni S."/>
            <person name="Jones D.A.B."/>
            <person name="Phan H.T."/>
            <person name="Tan K.-C."/>
            <person name="Hane J.K."/>
        </authorList>
    </citation>
    <scope>NUCLEOTIDE SEQUENCE [LARGE SCALE GENOMIC DNA]</scope>
    <source>
        <strain evidence="2">SN15 / ATCC MYA-4574 / FGSC 10173)</strain>
    </source>
</reference>